<feature type="transmembrane region" description="Helical" evidence="11">
    <location>
        <begin position="514"/>
        <end position="534"/>
    </location>
</feature>
<evidence type="ECO:0000313" key="15">
    <source>
        <dbReference type="EMBL" id="AKH18905.1"/>
    </source>
</evidence>
<dbReference type="SUPFAM" id="SSF51735">
    <property type="entry name" value="NAD(P)-binding Rossmann-fold domains"/>
    <property type="match status" value="1"/>
</dbReference>
<evidence type="ECO:0000256" key="10">
    <source>
        <dbReference type="SAM" id="MobiDB-lite"/>
    </source>
</evidence>
<dbReference type="Gene3D" id="3.90.25.10">
    <property type="entry name" value="UDP-galactose 4-epimerase, domain 1"/>
    <property type="match status" value="1"/>
</dbReference>
<geneLocation type="plasmid" evidence="15 16">
    <name>pNXO2</name>
</geneLocation>
<dbReference type="Gene3D" id="1.20.1440.130">
    <property type="entry name" value="VKOR domain"/>
    <property type="match status" value="1"/>
</dbReference>
<evidence type="ECO:0000259" key="12">
    <source>
        <dbReference type="Pfam" id="PF01370"/>
    </source>
</evidence>
<dbReference type="GO" id="GO:0016020">
    <property type="term" value="C:membrane"/>
    <property type="evidence" value="ECO:0007669"/>
    <property type="project" value="UniProtKB-SubCell"/>
</dbReference>
<keyword evidence="6" id="KW-0560">Oxidoreductase</keyword>
<comment type="similarity">
    <text evidence="2">Belongs to the VKOR family.</text>
</comment>
<evidence type="ECO:0000256" key="2">
    <source>
        <dbReference type="ARBA" id="ARBA00006214"/>
    </source>
</evidence>
<evidence type="ECO:0000256" key="4">
    <source>
        <dbReference type="ARBA" id="ARBA00022719"/>
    </source>
</evidence>
<evidence type="ECO:0000256" key="9">
    <source>
        <dbReference type="ARBA" id="ARBA00023284"/>
    </source>
</evidence>
<evidence type="ECO:0000256" key="5">
    <source>
        <dbReference type="ARBA" id="ARBA00022989"/>
    </source>
</evidence>
<feature type="region of interest" description="Disordered" evidence="10">
    <location>
        <begin position="370"/>
        <end position="390"/>
    </location>
</feature>
<keyword evidence="16" id="KW-1185">Reference proteome</keyword>
<name>A0A0F7JW19_9SPHN</name>
<feature type="transmembrane region" description="Helical" evidence="11">
    <location>
        <begin position="438"/>
        <end position="457"/>
    </location>
</feature>
<feature type="transmembrane region" description="Helical" evidence="11">
    <location>
        <begin position="679"/>
        <end position="698"/>
    </location>
</feature>
<dbReference type="Pfam" id="PF03779">
    <property type="entry name" value="SPW"/>
    <property type="match status" value="2"/>
</dbReference>
<dbReference type="InterPro" id="IPR012932">
    <property type="entry name" value="VKOR"/>
</dbReference>
<dbReference type="InterPro" id="IPR001509">
    <property type="entry name" value="Epimerase_deHydtase"/>
</dbReference>
<dbReference type="InterPro" id="IPR050177">
    <property type="entry name" value="Lipid_A_modif_metabolic_enz"/>
</dbReference>
<organism evidence="15 16">
    <name type="scientific">Sphingomonas sanxanigenens DSM 19645 = NX02</name>
    <dbReference type="NCBI Taxonomy" id="1123269"/>
    <lineage>
        <taxon>Bacteria</taxon>
        <taxon>Pseudomonadati</taxon>
        <taxon>Pseudomonadota</taxon>
        <taxon>Alphaproteobacteria</taxon>
        <taxon>Sphingomonadales</taxon>
        <taxon>Sphingomonadaceae</taxon>
        <taxon>Sphingomonas</taxon>
    </lineage>
</organism>
<feature type="transmembrane region" description="Helical" evidence="11">
    <location>
        <begin position="590"/>
        <end position="611"/>
    </location>
</feature>
<feature type="domain" description="SPW repeat-containing integral membrane" evidence="13">
    <location>
        <begin position="785"/>
        <end position="877"/>
    </location>
</feature>
<evidence type="ECO:0000256" key="3">
    <source>
        <dbReference type="ARBA" id="ARBA00022692"/>
    </source>
</evidence>
<dbReference type="Proteomes" id="UP000018851">
    <property type="component" value="Plasmid pNXO2"/>
</dbReference>
<keyword evidence="9" id="KW-0676">Redox-active center</keyword>
<dbReference type="InterPro" id="IPR036291">
    <property type="entry name" value="NAD(P)-bd_dom_sf"/>
</dbReference>
<feature type="transmembrane region" description="Helical" evidence="11">
    <location>
        <begin position="783"/>
        <end position="804"/>
    </location>
</feature>
<dbReference type="RefSeq" id="WP_047100378.1">
    <property type="nucleotide sequence ID" value="NZ_CP011450.1"/>
</dbReference>
<dbReference type="GO" id="GO:0048038">
    <property type="term" value="F:quinone binding"/>
    <property type="evidence" value="ECO:0007669"/>
    <property type="project" value="UniProtKB-KW"/>
</dbReference>
<keyword evidence="15" id="KW-0614">Plasmid</keyword>
<keyword evidence="8" id="KW-1015">Disulfide bond</keyword>
<proteinExistence type="inferred from homology"/>
<accession>A0A0F7JW19</accession>
<reference evidence="15 16" key="1">
    <citation type="submission" date="2015-05" db="EMBL/GenBank/DDBJ databases">
        <title>Plasmid of Sphingomonas sanxanigenens NX02.</title>
        <authorList>
            <person name="Huang H."/>
            <person name="Ma T."/>
        </authorList>
    </citation>
    <scope>NUCLEOTIDE SEQUENCE [LARGE SCALE GENOMIC DNA]</scope>
    <source>
        <strain evidence="15 16">NX02</strain>
        <plasmid evidence="16">Plasmid pNXO2</plasmid>
    </source>
</reference>
<feature type="transmembrane region" description="Helical" evidence="11">
    <location>
        <begin position="485"/>
        <end position="507"/>
    </location>
</feature>
<protein>
    <submittedName>
        <fullName evidence="15">DNA polymerase III subunit epsilon</fullName>
    </submittedName>
</protein>
<feature type="domain" description="NAD-dependent epimerase/dehydratase" evidence="12">
    <location>
        <begin position="19"/>
        <end position="242"/>
    </location>
</feature>
<dbReference type="GO" id="GO:0016491">
    <property type="term" value="F:oxidoreductase activity"/>
    <property type="evidence" value="ECO:0007669"/>
    <property type="project" value="UniProtKB-KW"/>
</dbReference>
<feature type="transmembrane region" description="Helical" evidence="11">
    <location>
        <begin position="704"/>
        <end position="726"/>
    </location>
</feature>
<keyword evidence="3 11" id="KW-0812">Transmembrane</keyword>
<evidence type="ECO:0000259" key="14">
    <source>
        <dbReference type="Pfam" id="PF07884"/>
    </source>
</evidence>
<dbReference type="CDD" id="cd12919">
    <property type="entry name" value="VKOR_2"/>
    <property type="match status" value="1"/>
</dbReference>
<feature type="transmembrane region" description="Helical" evidence="11">
    <location>
        <begin position="860"/>
        <end position="877"/>
    </location>
</feature>
<dbReference type="Pfam" id="PF07884">
    <property type="entry name" value="VKOR"/>
    <property type="match status" value="1"/>
</dbReference>
<dbReference type="InterPro" id="IPR005530">
    <property type="entry name" value="SPW"/>
</dbReference>
<evidence type="ECO:0000313" key="16">
    <source>
        <dbReference type="Proteomes" id="UP000018851"/>
    </source>
</evidence>
<evidence type="ECO:0000256" key="7">
    <source>
        <dbReference type="ARBA" id="ARBA00023136"/>
    </source>
</evidence>
<evidence type="ECO:0000256" key="8">
    <source>
        <dbReference type="ARBA" id="ARBA00023157"/>
    </source>
</evidence>
<evidence type="ECO:0000256" key="1">
    <source>
        <dbReference type="ARBA" id="ARBA00004141"/>
    </source>
</evidence>
<evidence type="ECO:0000256" key="6">
    <source>
        <dbReference type="ARBA" id="ARBA00023002"/>
    </source>
</evidence>
<dbReference type="KEGG" id="ssan:NX02_p1320"/>
<feature type="domain" description="Vitamin K epoxide reductase" evidence="14">
    <location>
        <begin position="591"/>
        <end position="725"/>
    </location>
</feature>
<keyword evidence="7 11" id="KW-0472">Membrane</keyword>
<dbReference type="OrthoDB" id="9814124at2"/>
<comment type="subcellular location">
    <subcellularLocation>
        <location evidence="1">Membrane</location>
        <topology evidence="1">Multi-pass membrane protein</topology>
    </subcellularLocation>
</comment>
<keyword evidence="4" id="KW-0874">Quinone</keyword>
<dbReference type="EMBL" id="CP011450">
    <property type="protein sequence ID" value="AKH18905.1"/>
    <property type="molecule type" value="Genomic_DNA"/>
</dbReference>
<dbReference type="Gene3D" id="3.40.50.720">
    <property type="entry name" value="NAD(P)-binding Rossmann-like Domain"/>
    <property type="match status" value="1"/>
</dbReference>
<dbReference type="PANTHER" id="PTHR43245">
    <property type="entry name" value="BIFUNCTIONAL POLYMYXIN RESISTANCE PROTEIN ARNA"/>
    <property type="match status" value="1"/>
</dbReference>
<dbReference type="Pfam" id="PF01370">
    <property type="entry name" value="Epimerase"/>
    <property type="match status" value="1"/>
</dbReference>
<feature type="domain" description="SPW repeat-containing integral membrane" evidence="13">
    <location>
        <begin position="486"/>
        <end position="555"/>
    </location>
</feature>
<feature type="transmembrane region" description="Helical" evidence="11">
    <location>
        <begin position="18"/>
        <end position="37"/>
    </location>
</feature>
<dbReference type="InterPro" id="IPR038354">
    <property type="entry name" value="VKOR_sf"/>
</dbReference>
<feature type="transmembrane region" description="Helical" evidence="11">
    <location>
        <begin position="816"/>
        <end position="833"/>
    </location>
</feature>
<evidence type="ECO:0000259" key="13">
    <source>
        <dbReference type="Pfam" id="PF03779"/>
    </source>
</evidence>
<dbReference type="AlphaFoldDB" id="A0A0F7JW19"/>
<feature type="transmembrane region" description="Helical" evidence="11">
    <location>
        <begin position="546"/>
        <end position="569"/>
    </location>
</feature>
<sequence>MTDVERSEPGSGKGAPEIVLITGASGFIAAALIARLGERYTVVGLDRAGPPDPPPPAAAVAIDLGSDEAVRAALEEVRARYGARIASVIHLAAYYDITGKPNPLYDKVTVQGTRRLIDGLQSFEVEQFVFASTMLVHKPTATPEERISEESPIGASWAYPQSKVDTEALLHERHGNIPVVFLRAAGVYDDDGRSAFLAQQISQIYEHRLISHFYPGMLCAAQSSVHREDLADAVVRLVDRRHDLPSELPLLVGESDPPGYAEIQDIVGEALHGEGWKTIRIPQPLAKAGIILQNEALGSDDFIQPWMIDSSNDHYILDISRARSLLGWEPKHSLRDTLPAIVAALKRHPRAWYRNNKLNENLVAWDEEPEAELAGSGHHQPAAAAGTGGIDHGGMDHSKMDHAAMGHGSGAAVAAMSDHGGHGDHMALMDRDERRARWALYANIGLGLWLASSPLIYDSMTTQSVGEAARFVTVDRGLPSIEWRASALAISDVVSGLAIALFGALSLAPRTKTWAQWAVAFIGIWLFFAPLIFWSPSAAQYNNNLLIGSAVIALSVLVPMMPGMSMAGMMDPKNIPPGWTYSPSTDAQRLPIVAMALIGLLTSRILTAYQLGHIDTVWEPFFAGSLADPRNGTEEIITSDMSKAWPIPDGGLGTVSYVLEILMAVMGTRDRWRTMPWMVTFFGILVIPLGVVSIYFIISQPIVIGTWSTLALIAALAMLIMIPFALDEVIAMGQFLAWAKRRGKPLIRTFFQGDAVEAGAEDASDVMASPSTFWADAKRGLTLPWTLAASIVLGAFLMLTRVILGNEGEMANSDHVVGALVITVAIIATAEVARALRFINVAFGAWLVAAPFLLTGAGPLGAIVSVVVGIALIGLSLPRGKRSPEHYASWDKYVI</sequence>
<evidence type="ECO:0000256" key="11">
    <source>
        <dbReference type="SAM" id="Phobius"/>
    </source>
</evidence>
<gene>
    <name evidence="15" type="ORF">NX02_p1320</name>
</gene>
<keyword evidence="5 11" id="KW-1133">Transmembrane helix</keyword>